<proteinExistence type="predicted"/>
<accession>A0A1H7SJ76</accession>
<protein>
    <submittedName>
        <fullName evidence="2">DSBA-like thioredoxin domain-containing protein</fullName>
    </submittedName>
</protein>
<name>A0A1H7SJ76_9RHOB</name>
<dbReference type="AlphaFoldDB" id="A0A1H7SJ76"/>
<reference evidence="2 3" key="1">
    <citation type="submission" date="2016-10" db="EMBL/GenBank/DDBJ databases">
        <authorList>
            <person name="de Groot N.N."/>
        </authorList>
    </citation>
    <scope>NUCLEOTIDE SEQUENCE [LARGE SCALE GENOMIC DNA]</scope>
    <source>
        <strain evidence="2 3">DSM 100674</strain>
    </source>
</reference>
<sequence>MMPMPRRPILIVSGLAVLYAGVRIVPGLRREDLVFEEIDDPVGFRRLTAGKSSAGFDPFFGLEDRTENNQADAETRVRSNICASLYGDRCGAGEIVPVASFSDYYCPYCRVQTKRLAAIEARPGSGVRVAWHELPLLGETSKLAAKAALAARNQGAYRAFHERLMKSPFRATPEYLQALADDIGIDHAQLTADMNGERVLLDLENSAALARIFDFIGTPAMVIGRTVIQGEISERTIQDVVAREREEGWASVCQRN</sequence>
<dbReference type="STRING" id="1287727.SAMN05443999_107138"/>
<dbReference type="Pfam" id="PF01323">
    <property type="entry name" value="DSBA"/>
    <property type="match status" value="1"/>
</dbReference>
<evidence type="ECO:0000259" key="1">
    <source>
        <dbReference type="Pfam" id="PF01323"/>
    </source>
</evidence>
<feature type="domain" description="DSBA-like thioredoxin" evidence="1">
    <location>
        <begin position="98"/>
        <end position="240"/>
    </location>
</feature>
<dbReference type="Gene3D" id="3.40.30.10">
    <property type="entry name" value="Glutaredoxin"/>
    <property type="match status" value="1"/>
</dbReference>
<dbReference type="SUPFAM" id="SSF52833">
    <property type="entry name" value="Thioredoxin-like"/>
    <property type="match status" value="1"/>
</dbReference>
<dbReference type="Proteomes" id="UP000199582">
    <property type="component" value="Unassembled WGS sequence"/>
</dbReference>
<evidence type="ECO:0000313" key="3">
    <source>
        <dbReference type="Proteomes" id="UP000199582"/>
    </source>
</evidence>
<dbReference type="GO" id="GO:0016491">
    <property type="term" value="F:oxidoreductase activity"/>
    <property type="evidence" value="ECO:0007669"/>
    <property type="project" value="InterPro"/>
</dbReference>
<dbReference type="InterPro" id="IPR001853">
    <property type="entry name" value="DSBA-like_thioredoxin_dom"/>
</dbReference>
<keyword evidence="3" id="KW-1185">Reference proteome</keyword>
<organism evidence="2 3">
    <name type="scientific">Roseovarius azorensis</name>
    <dbReference type="NCBI Taxonomy" id="1287727"/>
    <lineage>
        <taxon>Bacteria</taxon>
        <taxon>Pseudomonadati</taxon>
        <taxon>Pseudomonadota</taxon>
        <taxon>Alphaproteobacteria</taxon>
        <taxon>Rhodobacterales</taxon>
        <taxon>Roseobacteraceae</taxon>
        <taxon>Roseovarius</taxon>
    </lineage>
</organism>
<evidence type="ECO:0000313" key="2">
    <source>
        <dbReference type="EMBL" id="SEL72176.1"/>
    </source>
</evidence>
<dbReference type="OrthoDB" id="9780147at2"/>
<gene>
    <name evidence="2" type="ORF">SAMN05443999_107138</name>
</gene>
<dbReference type="InterPro" id="IPR036249">
    <property type="entry name" value="Thioredoxin-like_sf"/>
</dbReference>
<dbReference type="EMBL" id="FOAG01000007">
    <property type="protein sequence ID" value="SEL72176.1"/>
    <property type="molecule type" value="Genomic_DNA"/>
</dbReference>